<dbReference type="Proteomes" id="UP000076761">
    <property type="component" value="Unassembled WGS sequence"/>
</dbReference>
<evidence type="ECO:0000313" key="2">
    <source>
        <dbReference type="Proteomes" id="UP000076761"/>
    </source>
</evidence>
<gene>
    <name evidence="1" type="ORF">NEOLEDRAFT_1146157</name>
</gene>
<organism evidence="1 2">
    <name type="scientific">Neolentinus lepideus HHB14362 ss-1</name>
    <dbReference type="NCBI Taxonomy" id="1314782"/>
    <lineage>
        <taxon>Eukaryota</taxon>
        <taxon>Fungi</taxon>
        <taxon>Dikarya</taxon>
        <taxon>Basidiomycota</taxon>
        <taxon>Agaricomycotina</taxon>
        <taxon>Agaricomycetes</taxon>
        <taxon>Gloeophyllales</taxon>
        <taxon>Gloeophyllaceae</taxon>
        <taxon>Neolentinus</taxon>
    </lineage>
</organism>
<evidence type="ECO:0000313" key="1">
    <source>
        <dbReference type="EMBL" id="KZT28154.1"/>
    </source>
</evidence>
<protein>
    <recommendedName>
        <fullName evidence="3">Fungal N-terminal domain-containing protein</fullName>
    </recommendedName>
</protein>
<evidence type="ECO:0008006" key="3">
    <source>
        <dbReference type="Google" id="ProtNLM"/>
    </source>
</evidence>
<dbReference type="InParanoid" id="A0A165UH73"/>
<dbReference type="OrthoDB" id="3271094at2759"/>
<proteinExistence type="predicted"/>
<name>A0A165UH73_9AGAM</name>
<keyword evidence="2" id="KW-1185">Reference proteome</keyword>
<dbReference type="AlphaFoldDB" id="A0A165UH73"/>
<reference evidence="1 2" key="1">
    <citation type="journal article" date="2016" name="Mol. Biol. Evol.">
        <title>Comparative Genomics of Early-Diverging Mushroom-Forming Fungi Provides Insights into the Origins of Lignocellulose Decay Capabilities.</title>
        <authorList>
            <person name="Nagy L.G."/>
            <person name="Riley R."/>
            <person name="Tritt A."/>
            <person name="Adam C."/>
            <person name="Daum C."/>
            <person name="Floudas D."/>
            <person name="Sun H."/>
            <person name="Yadav J.S."/>
            <person name="Pangilinan J."/>
            <person name="Larsson K.H."/>
            <person name="Matsuura K."/>
            <person name="Barry K."/>
            <person name="Labutti K."/>
            <person name="Kuo R."/>
            <person name="Ohm R.A."/>
            <person name="Bhattacharya S.S."/>
            <person name="Shirouzu T."/>
            <person name="Yoshinaga Y."/>
            <person name="Martin F.M."/>
            <person name="Grigoriev I.V."/>
            <person name="Hibbett D.S."/>
        </authorList>
    </citation>
    <scope>NUCLEOTIDE SEQUENCE [LARGE SCALE GENOMIC DNA]</scope>
    <source>
        <strain evidence="1 2">HHB14362 ss-1</strain>
    </source>
</reference>
<dbReference type="EMBL" id="KV425559">
    <property type="protein sequence ID" value="KZT28154.1"/>
    <property type="molecule type" value="Genomic_DNA"/>
</dbReference>
<accession>A0A165UH73</accession>
<sequence length="130" mass="14870">MSSILLAFTFGSFGDIVGLLQLCASVVRDLARMRGIAQKYSNFLLDLNMILQSLSILQRNLWSSSTNFASLGVSYEVFREMQQEISRLQEQFKKRGPPDWKILMYKVPSLLFPEQLLGALWIRPTPQLRG</sequence>